<dbReference type="Gene3D" id="3.40.120.10">
    <property type="entry name" value="Alpha-D-Glucose-1,6-Bisphosphate, subunit A, domain 3"/>
    <property type="match status" value="3"/>
</dbReference>
<evidence type="ECO:0000259" key="9">
    <source>
        <dbReference type="Pfam" id="PF02878"/>
    </source>
</evidence>
<dbReference type="InterPro" id="IPR005841">
    <property type="entry name" value="Alpha-D-phosphohexomutase_SF"/>
</dbReference>
<gene>
    <name evidence="12" type="primary">manB</name>
    <name evidence="12" type="ORF">EFREU_v1c04780</name>
</gene>
<evidence type="ECO:0000259" key="10">
    <source>
        <dbReference type="Pfam" id="PF02879"/>
    </source>
</evidence>
<dbReference type="RefSeq" id="WP_100609516.1">
    <property type="nucleotide sequence ID" value="NZ_CP024962.1"/>
</dbReference>
<name>A0A2K8NV46_9MOLU</name>
<dbReference type="SUPFAM" id="SSF55957">
    <property type="entry name" value="Phosphoglucomutase, C-terminal domain"/>
    <property type="match status" value="1"/>
</dbReference>
<dbReference type="Pfam" id="PF02879">
    <property type="entry name" value="PGM_PMM_II"/>
    <property type="match status" value="1"/>
</dbReference>
<dbReference type="CDD" id="cd05799">
    <property type="entry name" value="PGM2"/>
    <property type="match status" value="1"/>
</dbReference>
<dbReference type="InterPro" id="IPR016066">
    <property type="entry name" value="A-D-PHexomutase_CS"/>
</dbReference>
<evidence type="ECO:0000259" key="11">
    <source>
        <dbReference type="Pfam" id="PF02880"/>
    </source>
</evidence>
<dbReference type="InterPro" id="IPR005843">
    <property type="entry name" value="A-D-PHexomutase_C"/>
</dbReference>
<dbReference type="Gene3D" id="3.30.310.50">
    <property type="entry name" value="Alpha-D-phosphohexomutase, C-terminal domain"/>
    <property type="match status" value="1"/>
</dbReference>
<dbReference type="OrthoDB" id="9806956at2"/>
<dbReference type="PANTHER" id="PTHR45745:SF1">
    <property type="entry name" value="PHOSPHOGLUCOMUTASE 2B-RELATED"/>
    <property type="match status" value="1"/>
</dbReference>
<dbReference type="GO" id="GO:0000287">
    <property type="term" value="F:magnesium ion binding"/>
    <property type="evidence" value="ECO:0007669"/>
    <property type="project" value="InterPro"/>
</dbReference>
<evidence type="ECO:0000256" key="2">
    <source>
        <dbReference type="ARBA" id="ARBA00010231"/>
    </source>
</evidence>
<keyword evidence="4 7" id="KW-0479">Metal-binding</keyword>
<evidence type="ECO:0000256" key="3">
    <source>
        <dbReference type="ARBA" id="ARBA00022553"/>
    </source>
</evidence>
<dbReference type="InterPro" id="IPR005846">
    <property type="entry name" value="A-D-PHexomutase_a/b/a-III"/>
</dbReference>
<keyword evidence="6" id="KW-0413">Isomerase</keyword>
<comment type="similarity">
    <text evidence="2 7">Belongs to the phosphohexose mutase family.</text>
</comment>
<feature type="domain" description="Alpha-D-phosphohexomutase alpha/beta/alpha" evidence="10">
    <location>
        <begin position="221"/>
        <end position="310"/>
    </location>
</feature>
<feature type="domain" description="Alpha-D-phosphohexomutase C-terminal" evidence="8">
    <location>
        <begin position="496"/>
        <end position="535"/>
    </location>
</feature>
<dbReference type="AlphaFoldDB" id="A0A2K8NV46"/>
<dbReference type="Pfam" id="PF02880">
    <property type="entry name" value="PGM_PMM_III"/>
    <property type="match status" value="1"/>
</dbReference>
<reference evidence="12 13" key="1">
    <citation type="submission" date="2017-11" db="EMBL/GenBank/DDBJ databases">
        <title>Genome sequence of Entomoplasma freundtii BARC 318 (ATCC 51999).</title>
        <authorList>
            <person name="Lo W.-S."/>
            <person name="Gasparich G.E."/>
            <person name="Kuo C.-H."/>
        </authorList>
    </citation>
    <scope>NUCLEOTIDE SEQUENCE [LARGE SCALE GENOMIC DNA]</scope>
    <source>
        <strain evidence="12 13">BARC 318</strain>
    </source>
</reference>
<dbReference type="PANTHER" id="PTHR45745">
    <property type="entry name" value="PHOSPHOMANNOMUTASE 45A"/>
    <property type="match status" value="1"/>
</dbReference>
<evidence type="ECO:0000259" key="8">
    <source>
        <dbReference type="Pfam" id="PF00408"/>
    </source>
</evidence>
<organism evidence="12 13">
    <name type="scientific">Entomoplasma freundtii</name>
    <dbReference type="NCBI Taxonomy" id="74700"/>
    <lineage>
        <taxon>Bacteria</taxon>
        <taxon>Bacillati</taxon>
        <taxon>Mycoplasmatota</taxon>
        <taxon>Mollicutes</taxon>
        <taxon>Entomoplasmatales</taxon>
        <taxon>Entomoplasmataceae</taxon>
        <taxon>Entomoplasma</taxon>
    </lineage>
</organism>
<dbReference type="EMBL" id="CP024962">
    <property type="protein sequence ID" value="ATZ16503.1"/>
    <property type="molecule type" value="Genomic_DNA"/>
</dbReference>
<dbReference type="InterPro" id="IPR016055">
    <property type="entry name" value="A-D-PHexomutase_a/b/a-I/II/III"/>
</dbReference>
<dbReference type="KEGG" id="efr:EFREU_v1c04780"/>
<keyword evidence="5 7" id="KW-0460">Magnesium</keyword>
<evidence type="ECO:0000256" key="7">
    <source>
        <dbReference type="RuleBase" id="RU004326"/>
    </source>
</evidence>
<dbReference type="Proteomes" id="UP000232222">
    <property type="component" value="Chromosome"/>
</dbReference>
<accession>A0A2K8NV46</accession>
<dbReference type="PROSITE" id="PS00710">
    <property type="entry name" value="PGM_PMM"/>
    <property type="match status" value="1"/>
</dbReference>
<dbReference type="Pfam" id="PF02878">
    <property type="entry name" value="PGM_PMM_I"/>
    <property type="match status" value="1"/>
</dbReference>
<sequence>MSFNRKAPAYLAWVTNPNVDQDYKDELHNASDEELLANFGTELEFGTAGIRGIMGAGPGRFNDFTIKKVTLALAQFLKQKPNIDLKQGVVIGHDNRYNSQKFSQLVADILSAEDIPSYLFPNNAMEPTPLISFATKKLQAVAGVVITASHNPAIYNGYKIYNSEGCQLSESETDQIAKNMANLPDIMHWKFTPKPELIKIVPENIINDYDEMLDQLQFYPDETASKQDLKIVYSAVNGTGSAFTPRLLRKYGYTVIEVPEHSYEDPSFKNVGNPNPEFAPAWTLPLALAKKEQADLVIMNDPDADRIGIAVPNDCGDWIRLNGNETGPLLIDWKLSELAKAGLLPTNPALYSSFVTSDLGDRIAAETYGAKIIKTLTGFKWMGGEIAKEPERNLNFVFAYEESFGYVIDDSTRDKDGIQAAIMVSELAWMAKTKFHKSLLDVLDDIYRKYGYYTTDTLNYNVKPEEKAEKLDPIMVNLRKHPPHELCGLKVVKVEDYLQGLFNMPSQNLMKFYLEDKSWIAVRPSGTEPKLKVYFVIVGDSPEDTKQKAECISNAFKTKMQIKI</sequence>
<evidence type="ECO:0000313" key="12">
    <source>
        <dbReference type="EMBL" id="ATZ16503.1"/>
    </source>
</evidence>
<evidence type="ECO:0000256" key="1">
    <source>
        <dbReference type="ARBA" id="ARBA00001946"/>
    </source>
</evidence>
<dbReference type="GO" id="GO:0008973">
    <property type="term" value="F:phosphopentomutase activity"/>
    <property type="evidence" value="ECO:0007669"/>
    <property type="project" value="TreeGrafter"/>
</dbReference>
<proteinExistence type="inferred from homology"/>
<evidence type="ECO:0000313" key="13">
    <source>
        <dbReference type="Proteomes" id="UP000232222"/>
    </source>
</evidence>
<dbReference type="GO" id="GO:0006166">
    <property type="term" value="P:purine ribonucleoside salvage"/>
    <property type="evidence" value="ECO:0007669"/>
    <property type="project" value="TreeGrafter"/>
</dbReference>
<protein>
    <submittedName>
        <fullName evidence="12">Phosphoglucomutase/phosphomannomutase</fullName>
    </submittedName>
</protein>
<dbReference type="PRINTS" id="PR00509">
    <property type="entry name" value="PGMPMM"/>
</dbReference>
<evidence type="ECO:0000256" key="4">
    <source>
        <dbReference type="ARBA" id="ARBA00022723"/>
    </source>
</evidence>
<keyword evidence="13" id="KW-1185">Reference proteome</keyword>
<keyword evidence="3" id="KW-0597">Phosphoprotein</keyword>
<dbReference type="GO" id="GO:0005975">
    <property type="term" value="P:carbohydrate metabolic process"/>
    <property type="evidence" value="ECO:0007669"/>
    <property type="project" value="InterPro"/>
</dbReference>
<evidence type="ECO:0000256" key="5">
    <source>
        <dbReference type="ARBA" id="ARBA00022842"/>
    </source>
</evidence>
<dbReference type="InterPro" id="IPR005844">
    <property type="entry name" value="A-D-PHexomutase_a/b/a-I"/>
</dbReference>
<comment type="cofactor">
    <cofactor evidence="1">
        <name>Mg(2+)</name>
        <dbReference type="ChEBI" id="CHEBI:18420"/>
    </cofactor>
</comment>
<dbReference type="Pfam" id="PF00408">
    <property type="entry name" value="PGM_PMM_IV"/>
    <property type="match status" value="1"/>
</dbReference>
<feature type="domain" description="Alpha-D-phosphohexomutase alpha/beta/alpha" evidence="11">
    <location>
        <begin position="336"/>
        <end position="450"/>
    </location>
</feature>
<dbReference type="SUPFAM" id="SSF53738">
    <property type="entry name" value="Phosphoglucomutase, first 3 domains"/>
    <property type="match status" value="3"/>
</dbReference>
<dbReference type="InterPro" id="IPR036900">
    <property type="entry name" value="A-D-PHexomutase_C_sf"/>
</dbReference>
<dbReference type="InterPro" id="IPR005845">
    <property type="entry name" value="A-D-PHexomutase_a/b/a-II"/>
</dbReference>
<feature type="domain" description="Alpha-D-phosphohexomutase alpha/beta/alpha" evidence="9">
    <location>
        <begin position="44"/>
        <end position="182"/>
    </location>
</feature>
<evidence type="ECO:0000256" key="6">
    <source>
        <dbReference type="ARBA" id="ARBA00023235"/>
    </source>
</evidence>